<evidence type="ECO:0000313" key="1">
    <source>
        <dbReference type="EMBL" id="CAD7451029.1"/>
    </source>
</evidence>
<name>A0A7R9I7Z9_9NEOP</name>
<protein>
    <submittedName>
        <fullName evidence="1">Uncharacterized protein</fullName>
    </submittedName>
</protein>
<dbReference type="AlphaFoldDB" id="A0A7R9I7Z9"/>
<gene>
    <name evidence="1" type="ORF">TBIB3V08_LOCUS13298</name>
</gene>
<sequence>MHPAFARVKKTGLSLDIIEGIRTRDFWRLSTLQGLNPLTPSRHRCLLRLDIIDGIRTRDFWRLLTLQGLNPLNPSRHRVRCEPAFARPTILASTLDSAGERPPSSVKALTQMRYNGTYMDRLGSDAAMLFSAKEMA</sequence>
<dbReference type="EMBL" id="OD583121">
    <property type="protein sequence ID" value="CAD7451029.1"/>
    <property type="molecule type" value="Genomic_DNA"/>
</dbReference>
<proteinExistence type="predicted"/>
<organism evidence="1">
    <name type="scientific">Timema bartmani</name>
    <dbReference type="NCBI Taxonomy" id="61472"/>
    <lineage>
        <taxon>Eukaryota</taxon>
        <taxon>Metazoa</taxon>
        <taxon>Ecdysozoa</taxon>
        <taxon>Arthropoda</taxon>
        <taxon>Hexapoda</taxon>
        <taxon>Insecta</taxon>
        <taxon>Pterygota</taxon>
        <taxon>Neoptera</taxon>
        <taxon>Polyneoptera</taxon>
        <taxon>Phasmatodea</taxon>
        <taxon>Timematodea</taxon>
        <taxon>Timematoidea</taxon>
        <taxon>Timematidae</taxon>
        <taxon>Timema</taxon>
    </lineage>
</organism>
<accession>A0A7R9I7Z9</accession>
<reference evidence="1" key="1">
    <citation type="submission" date="2020-11" db="EMBL/GenBank/DDBJ databases">
        <authorList>
            <person name="Tran Van P."/>
        </authorList>
    </citation>
    <scope>NUCLEOTIDE SEQUENCE</scope>
</reference>